<comment type="caution">
    <text evidence="2">The sequence shown here is derived from an EMBL/GenBank/DDBJ whole genome shotgun (WGS) entry which is preliminary data.</text>
</comment>
<evidence type="ECO:0000256" key="1">
    <source>
        <dbReference type="SAM" id="Coils"/>
    </source>
</evidence>
<dbReference type="PROSITE" id="PS51318">
    <property type="entry name" value="TAT"/>
    <property type="match status" value="1"/>
</dbReference>
<dbReference type="OrthoDB" id="5695065at2"/>
<dbReference type="Proteomes" id="UP000005953">
    <property type="component" value="Unassembled WGS sequence"/>
</dbReference>
<dbReference type="AlphaFoldDB" id="A4BA71"/>
<evidence type="ECO:0000313" key="2">
    <source>
        <dbReference type="EMBL" id="EAR10827.1"/>
    </source>
</evidence>
<dbReference type="STRING" id="314283.MED297_09966"/>
<dbReference type="Pfam" id="PF07586">
    <property type="entry name" value="HXXSHH"/>
    <property type="match status" value="1"/>
</dbReference>
<sequence>MTHSIANMNRRHFLKTLGQAGLTVPMLKGATFTAGMMAARAAQAAEVPGIKRVICVYIPDGAPVNGTNLWLPSNDLTLPVTTAPLESVKQHCIFFSNATIANKDGAGVGGHGNTNKAFGGAGFYNTFDVELERTLGAVSAFPSLLLGVQSNGHGSATKKNGTEVNYQDNPLATFNRLFGSTINTGDVETKRTRRVLDLHKQELADLTQRLGMAERQRLDEHLASVEKIEKRLEQTVEEQCRNPEWNETGFIYDAADNSKFTLESELQMDTAILAMQCNLTNVVSFMFGNHQSEHAIPELNFTGDYHQSIHGGQAGAYEECRAYLSSRMTYLITELDKAGLLDSTLIIQSTDMGDGNAHSSDHAPVMMAGGGAALRGGSVVDAQGSHMNVFDTAVEMLGLQQELPQYGNGALSQVIA</sequence>
<protein>
    <submittedName>
        <fullName evidence="2">Tat (Twin-arginine translocation) pathway signal sequence domain protein</fullName>
    </submittedName>
</protein>
<reference evidence="2 3" key="1">
    <citation type="submission" date="2006-02" db="EMBL/GenBank/DDBJ databases">
        <authorList>
            <person name="Pinhassi J."/>
            <person name="Pedros-Alio C."/>
            <person name="Ferriera S."/>
            <person name="Johnson J."/>
            <person name="Kravitz S."/>
            <person name="Halpern A."/>
            <person name="Remington K."/>
            <person name="Beeson K."/>
            <person name="Tran B."/>
            <person name="Rogers Y.-H."/>
            <person name="Friedman R."/>
            <person name="Venter J.C."/>
        </authorList>
    </citation>
    <scope>NUCLEOTIDE SEQUENCE [LARGE SCALE GENOMIC DNA]</scope>
    <source>
        <strain evidence="2 3">MED297</strain>
    </source>
</reference>
<name>A4BA71_9GAMM</name>
<dbReference type="InterPro" id="IPR017850">
    <property type="entry name" value="Alkaline_phosphatase_core_sf"/>
</dbReference>
<keyword evidence="3" id="KW-1185">Reference proteome</keyword>
<proteinExistence type="predicted"/>
<evidence type="ECO:0000313" key="3">
    <source>
        <dbReference type="Proteomes" id="UP000005953"/>
    </source>
</evidence>
<dbReference type="Gene3D" id="3.40.720.10">
    <property type="entry name" value="Alkaline Phosphatase, subunit A"/>
    <property type="match status" value="1"/>
</dbReference>
<keyword evidence="1" id="KW-0175">Coiled coil</keyword>
<dbReference type="SUPFAM" id="SSF53649">
    <property type="entry name" value="Alkaline phosphatase-like"/>
    <property type="match status" value="1"/>
</dbReference>
<organism evidence="2 3">
    <name type="scientific">Reinekea blandensis MED297</name>
    <dbReference type="NCBI Taxonomy" id="314283"/>
    <lineage>
        <taxon>Bacteria</taxon>
        <taxon>Pseudomonadati</taxon>
        <taxon>Pseudomonadota</taxon>
        <taxon>Gammaproteobacteria</taxon>
        <taxon>Oceanospirillales</taxon>
        <taxon>Saccharospirillaceae</taxon>
        <taxon>Reinekea</taxon>
    </lineage>
</organism>
<feature type="coiled-coil region" evidence="1">
    <location>
        <begin position="196"/>
        <end position="238"/>
    </location>
</feature>
<gene>
    <name evidence="2" type="ORF">MED297_09966</name>
</gene>
<dbReference type="HOGENOM" id="CLU_054753_0_0_6"/>
<accession>A4BA71</accession>
<dbReference type="InterPro" id="IPR011447">
    <property type="entry name" value="DUF1552"/>
</dbReference>
<dbReference type="RefSeq" id="WP_008041335.1">
    <property type="nucleotide sequence ID" value="NZ_CH724149.1"/>
</dbReference>
<dbReference type="EMBL" id="AAOE01000002">
    <property type="protein sequence ID" value="EAR10827.1"/>
    <property type="molecule type" value="Genomic_DNA"/>
</dbReference>
<dbReference type="InterPro" id="IPR006311">
    <property type="entry name" value="TAT_signal"/>
</dbReference>